<dbReference type="SUPFAM" id="SSF55874">
    <property type="entry name" value="ATPase domain of HSP90 chaperone/DNA topoisomerase II/histidine kinase"/>
    <property type="match status" value="1"/>
</dbReference>
<comment type="catalytic activity">
    <reaction evidence="1">
        <text>ATP + protein L-histidine = ADP + protein N-phospho-L-histidine.</text>
        <dbReference type="EC" id="2.7.13.3"/>
    </reaction>
</comment>
<dbReference type="Gene3D" id="6.10.340.10">
    <property type="match status" value="1"/>
</dbReference>
<sequence length="480" mass="51437">MTGRTAWLNPKSARARVVAWVLPLVLGSLAIVTVATWLLMIRSADNRMRESLRTEIAEFTTLTEAGVDPATGAPFAGVTDVLRVVITYNLARPNEKFLGYVDGAFALQSRQQAPIRLSEDAAFTTLVGSTTQPTEGGYDSAAGEVFYLAVPVALDGDPTPAVVVAAYFADQERQPADDVAALMLLVGAGASVVAAIGAWIVAGRILKPIKNIADTATAITDSNLSRRITHEGSGSRTDEIGILVDSINAMLGRLEAGAAAQRRFLDDAGHELRTPITIVRGHLDVLDASDPDDVRDTVTLVDDELERMNRLVADLLLLMRAEQTSFVKPTDVDVDELTRTIFDKVHRLADRDWVLETTAPVRARLDEQRMTQAVVALAENATHHTEPGDRIGIGSQLSDNDIRFWVTDTGTGIADADRTRIFDRFARGRDGTRRSEGAGLGLSIVTAIARAHGGRVGVGSALGHGSTFTITVPVTAGKDQ</sequence>
<keyword evidence="15" id="KW-1185">Reference proteome</keyword>
<evidence type="ECO:0000256" key="10">
    <source>
        <dbReference type="ARBA" id="ARBA00023136"/>
    </source>
</evidence>
<dbReference type="RefSeq" id="WP_068428280.1">
    <property type="nucleotide sequence ID" value="NZ_LVHI01000023.1"/>
</dbReference>
<feature type="transmembrane region" description="Helical" evidence="11">
    <location>
        <begin position="179"/>
        <end position="202"/>
    </location>
</feature>
<dbReference type="InterPro" id="IPR036890">
    <property type="entry name" value="HATPase_C_sf"/>
</dbReference>
<dbReference type="SMART" id="SM00388">
    <property type="entry name" value="HisKA"/>
    <property type="match status" value="1"/>
</dbReference>
<keyword evidence="6 11" id="KW-0812">Transmembrane</keyword>
<dbReference type="Pfam" id="PF00512">
    <property type="entry name" value="HisKA"/>
    <property type="match status" value="1"/>
</dbReference>
<dbReference type="InterPro" id="IPR003594">
    <property type="entry name" value="HATPase_dom"/>
</dbReference>
<dbReference type="Pfam" id="PF02518">
    <property type="entry name" value="HATPase_c"/>
    <property type="match status" value="1"/>
</dbReference>
<feature type="transmembrane region" description="Helical" evidence="11">
    <location>
        <begin position="20"/>
        <end position="41"/>
    </location>
</feature>
<dbReference type="CDD" id="cd06225">
    <property type="entry name" value="HAMP"/>
    <property type="match status" value="1"/>
</dbReference>
<dbReference type="SUPFAM" id="SSF158472">
    <property type="entry name" value="HAMP domain-like"/>
    <property type="match status" value="1"/>
</dbReference>
<reference evidence="14 15" key="1">
    <citation type="submission" date="2016-03" db="EMBL/GenBank/DDBJ databases">
        <title>Genome sequence of Rhodococcus kyotonensis KB10.</title>
        <authorList>
            <person name="Jeong H."/>
            <person name="Hong C.E."/>
            <person name="Jo S.H."/>
            <person name="Park J.M."/>
        </authorList>
    </citation>
    <scope>NUCLEOTIDE SEQUENCE [LARGE SCALE GENOMIC DNA]</scope>
    <source>
        <strain evidence="14 15">KB10</strain>
    </source>
</reference>
<dbReference type="CDD" id="cd00075">
    <property type="entry name" value="HATPase"/>
    <property type="match status" value="1"/>
</dbReference>
<dbReference type="SUPFAM" id="SSF47384">
    <property type="entry name" value="Homodimeric domain of signal transducing histidine kinase"/>
    <property type="match status" value="1"/>
</dbReference>
<evidence type="ECO:0000256" key="5">
    <source>
        <dbReference type="ARBA" id="ARBA00022679"/>
    </source>
</evidence>
<evidence type="ECO:0000313" key="15">
    <source>
        <dbReference type="Proteomes" id="UP000077519"/>
    </source>
</evidence>
<organism evidence="14 15">
    <name type="scientific">Rhodococcoides kyotonense</name>
    <dbReference type="NCBI Taxonomy" id="398843"/>
    <lineage>
        <taxon>Bacteria</taxon>
        <taxon>Bacillati</taxon>
        <taxon>Actinomycetota</taxon>
        <taxon>Actinomycetes</taxon>
        <taxon>Mycobacteriales</taxon>
        <taxon>Nocardiaceae</taxon>
        <taxon>Rhodococcoides</taxon>
    </lineage>
</organism>
<dbReference type="InterPro" id="IPR003660">
    <property type="entry name" value="HAMP_dom"/>
</dbReference>
<dbReference type="PROSITE" id="PS50885">
    <property type="entry name" value="HAMP"/>
    <property type="match status" value="1"/>
</dbReference>
<dbReference type="Gene3D" id="3.30.565.10">
    <property type="entry name" value="Histidine kinase-like ATPase, C-terminal domain"/>
    <property type="match status" value="1"/>
</dbReference>
<name>A0A177YAS2_9NOCA</name>
<keyword evidence="7 14" id="KW-0418">Kinase</keyword>
<evidence type="ECO:0000256" key="9">
    <source>
        <dbReference type="ARBA" id="ARBA00023012"/>
    </source>
</evidence>
<evidence type="ECO:0000256" key="1">
    <source>
        <dbReference type="ARBA" id="ARBA00000085"/>
    </source>
</evidence>
<evidence type="ECO:0000256" key="7">
    <source>
        <dbReference type="ARBA" id="ARBA00022777"/>
    </source>
</evidence>
<feature type="domain" description="Histidine kinase" evidence="12">
    <location>
        <begin position="267"/>
        <end position="476"/>
    </location>
</feature>
<dbReference type="InterPro" id="IPR036097">
    <property type="entry name" value="HisK_dim/P_sf"/>
</dbReference>
<keyword evidence="5" id="KW-0808">Transferase</keyword>
<comment type="subcellular location">
    <subcellularLocation>
        <location evidence="2">Cell membrane</location>
    </subcellularLocation>
</comment>
<dbReference type="CDD" id="cd00082">
    <property type="entry name" value="HisKA"/>
    <property type="match status" value="1"/>
</dbReference>
<evidence type="ECO:0000259" key="13">
    <source>
        <dbReference type="PROSITE" id="PS50885"/>
    </source>
</evidence>
<proteinExistence type="predicted"/>
<dbReference type="InterPro" id="IPR004358">
    <property type="entry name" value="Sig_transdc_His_kin-like_C"/>
</dbReference>
<dbReference type="PANTHER" id="PTHR45436:SF5">
    <property type="entry name" value="SENSOR HISTIDINE KINASE TRCS"/>
    <property type="match status" value="1"/>
</dbReference>
<dbReference type="GO" id="GO:0005886">
    <property type="term" value="C:plasma membrane"/>
    <property type="evidence" value="ECO:0007669"/>
    <property type="project" value="UniProtKB-SubCell"/>
</dbReference>
<protein>
    <recommendedName>
        <fullName evidence="3">histidine kinase</fullName>
        <ecNumber evidence="3">2.7.13.3</ecNumber>
    </recommendedName>
</protein>
<comment type="caution">
    <text evidence="14">The sequence shown here is derived from an EMBL/GenBank/DDBJ whole genome shotgun (WGS) entry which is preliminary data.</text>
</comment>
<keyword evidence="8 11" id="KW-1133">Transmembrane helix</keyword>
<keyword evidence="4" id="KW-0597">Phosphoprotein</keyword>
<dbReference type="AlphaFoldDB" id="A0A177YAS2"/>
<evidence type="ECO:0000259" key="12">
    <source>
        <dbReference type="PROSITE" id="PS50109"/>
    </source>
</evidence>
<feature type="domain" description="HAMP" evidence="13">
    <location>
        <begin position="203"/>
        <end position="259"/>
    </location>
</feature>
<dbReference type="Gene3D" id="1.10.287.130">
    <property type="match status" value="1"/>
</dbReference>
<dbReference type="InterPro" id="IPR003661">
    <property type="entry name" value="HisK_dim/P_dom"/>
</dbReference>
<gene>
    <name evidence="14" type="ORF">A3K89_07405</name>
</gene>
<dbReference type="InterPro" id="IPR050428">
    <property type="entry name" value="TCS_sensor_his_kinase"/>
</dbReference>
<dbReference type="Pfam" id="PF00672">
    <property type="entry name" value="HAMP"/>
    <property type="match status" value="1"/>
</dbReference>
<evidence type="ECO:0000256" key="3">
    <source>
        <dbReference type="ARBA" id="ARBA00012438"/>
    </source>
</evidence>
<dbReference type="InterPro" id="IPR005467">
    <property type="entry name" value="His_kinase_dom"/>
</dbReference>
<keyword evidence="9" id="KW-0902">Two-component regulatory system</keyword>
<accession>A0A177YAS2</accession>
<evidence type="ECO:0000256" key="6">
    <source>
        <dbReference type="ARBA" id="ARBA00022692"/>
    </source>
</evidence>
<dbReference type="FunFam" id="1.10.287.130:FF:000001">
    <property type="entry name" value="Two-component sensor histidine kinase"/>
    <property type="match status" value="1"/>
</dbReference>
<dbReference type="EMBL" id="LVHI01000023">
    <property type="protein sequence ID" value="OAK52626.1"/>
    <property type="molecule type" value="Genomic_DNA"/>
</dbReference>
<dbReference type="SMART" id="SM00387">
    <property type="entry name" value="HATPase_c"/>
    <property type="match status" value="1"/>
</dbReference>
<dbReference type="PROSITE" id="PS50109">
    <property type="entry name" value="HIS_KIN"/>
    <property type="match status" value="1"/>
</dbReference>
<evidence type="ECO:0000256" key="8">
    <source>
        <dbReference type="ARBA" id="ARBA00022989"/>
    </source>
</evidence>
<dbReference type="PANTHER" id="PTHR45436">
    <property type="entry name" value="SENSOR HISTIDINE KINASE YKOH"/>
    <property type="match status" value="1"/>
</dbReference>
<keyword evidence="10 11" id="KW-0472">Membrane</keyword>
<dbReference type="EC" id="2.7.13.3" evidence="3"/>
<dbReference type="Proteomes" id="UP000077519">
    <property type="component" value="Unassembled WGS sequence"/>
</dbReference>
<dbReference type="PRINTS" id="PR00344">
    <property type="entry name" value="BCTRLSENSOR"/>
</dbReference>
<evidence type="ECO:0000313" key="14">
    <source>
        <dbReference type="EMBL" id="OAK52626.1"/>
    </source>
</evidence>
<evidence type="ECO:0000256" key="11">
    <source>
        <dbReference type="SAM" id="Phobius"/>
    </source>
</evidence>
<evidence type="ECO:0000256" key="2">
    <source>
        <dbReference type="ARBA" id="ARBA00004236"/>
    </source>
</evidence>
<dbReference type="SMART" id="SM00304">
    <property type="entry name" value="HAMP"/>
    <property type="match status" value="1"/>
</dbReference>
<dbReference type="GO" id="GO:0000155">
    <property type="term" value="F:phosphorelay sensor kinase activity"/>
    <property type="evidence" value="ECO:0007669"/>
    <property type="project" value="InterPro"/>
</dbReference>
<evidence type="ECO:0000256" key="4">
    <source>
        <dbReference type="ARBA" id="ARBA00022553"/>
    </source>
</evidence>